<evidence type="ECO:0000256" key="6">
    <source>
        <dbReference type="RuleBase" id="RU368015"/>
    </source>
</evidence>
<comment type="caution">
    <text evidence="6">Lacks conserved residue(s) required for the propagation of feature annotation.</text>
</comment>
<dbReference type="AlphaFoldDB" id="A0A3Q7FF32"/>
<dbReference type="PANTHER" id="PTHR31376">
    <property type="entry name" value="OS09G0467300 PROTEIN-RELATED"/>
    <property type="match status" value="1"/>
</dbReference>
<evidence type="ECO:0000256" key="3">
    <source>
        <dbReference type="ARBA" id="ARBA00022692"/>
    </source>
</evidence>
<evidence type="ECO:0000313" key="8">
    <source>
        <dbReference type="Proteomes" id="UP000004994"/>
    </source>
</evidence>
<comment type="subcellular location">
    <subcellularLocation>
        <location evidence="6">Membrane</location>
        <topology evidence="6">Multi-pass membrane protein</topology>
    </subcellularLocation>
</comment>
<evidence type="ECO:0000256" key="5">
    <source>
        <dbReference type="ARBA" id="ARBA00023136"/>
    </source>
</evidence>
<evidence type="ECO:0000313" key="7">
    <source>
        <dbReference type="EnsemblPlants" id="Solyc03g005810.3.1"/>
    </source>
</evidence>
<sequence length="304" mass="34882">MVIASQLQFHVPVRMSTATAIGTLLGKLYFNNGGNNIWLASLVQNIGFPILIPFLLLSSTKTNNIDIKKTIFLGGNCMFYSIGQFYLPITTYTLICTAQFGFNAFFFFLFEQTRNHFFYSKLFSTSHSIFFTPLLQKNDTSINNKHSKRNSIAGFLCTLAASAGYGLMLSITRLSFEKIFKRESLRLIIEMTIYESLVASLTNLVVIFASGESRNLRQEMNDFLAIFHSWFNWIDFQGVFIVLQCDWHSWCANGTIFSVLFLHEKMSGVKVISMFLAMWVFLSYMNQHYLDDLENKAEKSLVRE</sequence>
<feature type="transmembrane region" description="Helical" evidence="6">
    <location>
        <begin position="37"/>
        <end position="58"/>
    </location>
</feature>
<name>A0A3Q7FF32_SOLLC</name>
<dbReference type="PANTHER" id="PTHR31376:SF40">
    <property type="entry name" value="PURINE PERMEASE-RELATED"/>
    <property type="match status" value="1"/>
</dbReference>
<feature type="transmembrane region" description="Helical" evidence="6">
    <location>
        <begin position="191"/>
        <end position="210"/>
    </location>
</feature>
<protein>
    <recommendedName>
        <fullName evidence="6">Probable purine permease</fullName>
    </recommendedName>
</protein>
<feature type="transmembrane region" description="Helical" evidence="6">
    <location>
        <begin position="152"/>
        <end position="171"/>
    </location>
</feature>
<accession>A0A3Q7FF32</accession>
<dbReference type="GO" id="GO:0016020">
    <property type="term" value="C:membrane"/>
    <property type="evidence" value="ECO:0007669"/>
    <property type="project" value="UniProtKB-SubCell"/>
</dbReference>
<dbReference type="GO" id="GO:0022857">
    <property type="term" value="F:transmembrane transporter activity"/>
    <property type="evidence" value="ECO:0000318"/>
    <property type="project" value="GO_Central"/>
</dbReference>
<dbReference type="Pfam" id="PF16913">
    <property type="entry name" value="PUNUT"/>
    <property type="match status" value="1"/>
</dbReference>
<organism evidence="7">
    <name type="scientific">Solanum lycopersicum</name>
    <name type="common">Tomato</name>
    <name type="synonym">Lycopersicon esculentum</name>
    <dbReference type="NCBI Taxonomy" id="4081"/>
    <lineage>
        <taxon>Eukaryota</taxon>
        <taxon>Viridiplantae</taxon>
        <taxon>Streptophyta</taxon>
        <taxon>Embryophyta</taxon>
        <taxon>Tracheophyta</taxon>
        <taxon>Spermatophyta</taxon>
        <taxon>Magnoliopsida</taxon>
        <taxon>eudicotyledons</taxon>
        <taxon>Gunneridae</taxon>
        <taxon>Pentapetalae</taxon>
        <taxon>asterids</taxon>
        <taxon>lamiids</taxon>
        <taxon>Solanales</taxon>
        <taxon>Solanaceae</taxon>
        <taxon>Solanoideae</taxon>
        <taxon>Solaneae</taxon>
        <taxon>Solanum</taxon>
        <taxon>Solanum subgen. Lycopersicon</taxon>
    </lineage>
</organism>
<dbReference type="PaxDb" id="4081-Solyc03g005810.2.1"/>
<dbReference type="InParanoid" id="A0A3Q7FF32"/>
<keyword evidence="3 6" id="KW-0812">Transmembrane</keyword>
<keyword evidence="2 6" id="KW-0813">Transport</keyword>
<dbReference type="EnsemblPlants" id="Solyc03g005810.3.1">
    <property type="protein sequence ID" value="Solyc03g005810.3.1"/>
    <property type="gene ID" value="Solyc03g005810.3"/>
</dbReference>
<dbReference type="STRING" id="4081.A0A3Q7FF32"/>
<feature type="transmembrane region" description="Helical" evidence="6">
    <location>
        <begin position="267"/>
        <end position="285"/>
    </location>
</feature>
<reference evidence="7" key="2">
    <citation type="submission" date="2019-01" db="UniProtKB">
        <authorList>
            <consortium name="EnsemblPlants"/>
        </authorList>
    </citation>
    <scope>IDENTIFICATION</scope>
    <source>
        <strain evidence="7">cv. Heinz 1706</strain>
    </source>
</reference>
<dbReference type="GO" id="GO:0015211">
    <property type="term" value="F:purine nucleoside transmembrane transporter activity"/>
    <property type="evidence" value="ECO:0007669"/>
    <property type="project" value="UniProtKB-UniRule"/>
</dbReference>
<keyword evidence="8" id="KW-1185">Reference proteome</keyword>
<evidence type="ECO:0000256" key="2">
    <source>
        <dbReference type="ARBA" id="ARBA00022448"/>
    </source>
</evidence>
<dbReference type="Gramene" id="Solyc03g005810.3.1">
    <property type="protein sequence ID" value="Solyc03g005810.3.1"/>
    <property type="gene ID" value="Solyc03g005810.3"/>
</dbReference>
<comment type="similarity">
    <text evidence="1 6">Belongs to the purine permeases (TC 2.A.7.14) family.</text>
</comment>
<evidence type="ECO:0000256" key="4">
    <source>
        <dbReference type="ARBA" id="ARBA00022989"/>
    </source>
</evidence>
<feature type="transmembrane region" description="Helical" evidence="6">
    <location>
        <begin position="92"/>
        <end position="110"/>
    </location>
</feature>
<dbReference type="Proteomes" id="UP000004994">
    <property type="component" value="Chromosome 3"/>
</dbReference>
<evidence type="ECO:0000256" key="1">
    <source>
        <dbReference type="ARBA" id="ARBA00006213"/>
    </source>
</evidence>
<dbReference type="InterPro" id="IPR030182">
    <property type="entry name" value="PUP_plant"/>
</dbReference>
<dbReference type="GO" id="GO:0005345">
    <property type="term" value="F:purine nucleobase transmembrane transporter activity"/>
    <property type="evidence" value="ECO:0007669"/>
    <property type="project" value="UniProtKB-UniRule"/>
</dbReference>
<keyword evidence="5 6" id="KW-0472">Membrane</keyword>
<reference evidence="7" key="1">
    <citation type="journal article" date="2012" name="Nature">
        <title>The tomato genome sequence provides insights into fleshy fruit evolution.</title>
        <authorList>
            <consortium name="Tomato Genome Consortium"/>
        </authorList>
    </citation>
    <scope>NUCLEOTIDE SEQUENCE [LARGE SCALE GENOMIC DNA]</scope>
    <source>
        <strain evidence="7">cv. Heinz 1706</strain>
    </source>
</reference>
<keyword evidence="4 6" id="KW-1133">Transmembrane helix</keyword>
<proteinExistence type="inferred from homology"/>